<comment type="caution">
    <text evidence="2">The sequence shown here is derived from an EMBL/GenBank/DDBJ whole genome shotgun (WGS) entry which is preliminary data.</text>
</comment>
<dbReference type="Proteomes" id="UP000240542">
    <property type="component" value="Unassembled WGS sequence"/>
</dbReference>
<dbReference type="RefSeq" id="WP_106585376.1">
    <property type="nucleotide sequence ID" value="NZ_PYGA01000018.1"/>
</dbReference>
<dbReference type="InterPro" id="IPR015943">
    <property type="entry name" value="WD40/YVTN_repeat-like_dom_sf"/>
</dbReference>
<sequence>MGERRLLWVGSYTPGSEPAGAGSGVHRVWLDTATGALTDGGLAAAAEGPSFLALHPTRPLLFAVNEAPEGRLSGFATASDGTLTPLGSVGTGGGSPCHLAVLDDCVVVANYAEGVVSVHPIGADGAPGERVQEFAHDGTGPVADRQECSHAHSADLSPGGTHLLVCDLGTDELRAHPYTAGAAEPLGPQSIAVRCAPGTGPRHLAVHPSGHIYVGGELDGAVHVLRWDPATATAAPVSSAPATATGGRTLLAEVTLSADARRLYVSNRVADTVAVFDVAADGAALHPAGEAATEGVWPRHFTLAGDLLIAANQDPGSLETFRLDPATGVPAATGNRLDLPSAVCVLPAR</sequence>
<keyword evidence="2" id="KW-0413">Isomerase</keyword>
<dbReference type="GO" id="GO:0016853">
    <property type="term" value="F:isomerase activity"/>
    <property type="evidence" value="ECO:0007669"/>
    <property type="project" value="UniProtKB-KW"/>
</dbReference>
<dbReference type="AlphaFoldDB" id="A0A2P8D5A8"/>
<dbReference type="InterPro" id="IPR011048">
    <property type="entry name" value="Haem_d1_sf"/>
</dbReference>
<gene>
    <name evidence="2" type="ORF">CLV63_118140</name>
</gene>
<dbReference type="Gene3D" id="2.130.10.10">
    <property type="entry name" value="YVTN repeat-like/Quinoprotein amine dehydrogenase"/>
    <property type="match status" value="1"/>
</dbReference>
<proteinExistence type="inferred from homology"/>
<dbReference type="PANTHER" id="PTHR30344">
    <property type="entry name" value="6-PHOSPHOGLUCONOLACTONASE-RELATED"/>
    <property type="match status" value="1"/>
</dbReference>
<dbReference type="GO" id="GO:0017057">
    <property type="term" value="F:6-phosphogluconolactonase activity"/>
    <property type="evidence" value="ECO:0007669"/>
    <property type="project" value="TreeGrafter"/>
</dbReference>
<accession>A0A2P8D5A8</accession>
<evidence type="ECO:0000256" key="1">
    <source>
        <dbReference type="ARBA" id="ARBA00005564"/>
    </source>
</evidence>
<name>A0A2P8D5A8_9ACTN</name>
<dbReference type="PANTHER" id="PTHR30344:SF1">
    <property type="entry name" value="6-PHOSPHOGLUCONOLACTONASE"/>
    <property type="match status" value="1"/>
</dbReference>
<reference evidence="2 3" key="1">
    <citation type="submission" date="2018-03" db="EMBL/GenBank/DDBJ databases">
        <title>Genomic Encyclopedia of Archaeal and Bacterial Type Strains, Phase II (KMG-II): from individual species to whole genera.</title>
        <authorList>
            <person name="Goeker M."/>
        </authorList>
    </citation>
    <scope>NUCLEOTIDE SEQUENCE [LARGE SCALE GENOMIC DNA]</scope>
    <source>
        <strain evidence="2 3">DSM 45312</strain>
    </source>
</reference>
<comment type="similarity">
    <text evidence="1">Belongs to the cycloisomerase 2 family.</text>
</comment>
<dbReference type="InterPro" id="IPR050282">
    <property type="entry name" value="Cycloisomerase_2"/>
</dbReference>
<keyword evidence="3" id="KW-1185">Reference proteome</keyword>
<dbReference type="OrthoDB" id="9790815at2"/>
<dbReference type="SUPFAM" id="SSF51004">
    <property type="entry name" value="C-terminal (heme d1) domain of cytochrome cd1-nitrite reductase"/>
    <property type="match status" value="1"/>
</dbReference>
<dbReference type="InterPro" id="IPR019405">
    <property type="entry name" value="Lactonase_7-beta_prop"/>
</dbReference>
<protein>
    <submittedName>
        <fullName evidence="2">6-phosphogluconolactonase (Cycloisomerase 2 family)</fullName>
    </submittedName>
</protein>
<dbReference type="EMBL" id="PYGA01000018">
    <property type="protein sequence ID" value="PSK92379.1"/>
    <property type="molecule type" value="Genomic_DNA"/>
</dbReference>
<organism evidence="2 3">
    <name type="scientific">Murinocardiopsis flavida</name>
    <dbReference type="NCBI Taxonomy" id="645275"/>
    <lineage>
        <taxon>Bacteria</taxon>
        <taxon>Bacillati</taxon>
        <taxon>Actinomycetota</taxon>
        <taxon>Actinomycetes</taxon>
        <taxon>Streptosporangiales</taxon>
        <taxon>Nocardiopsidaceae</taxon>
        <taxon>Murinocardiopsis</taxon>
    </lineage>
</organism>
<evidence type="ECO:0000313" key="2">
    <source>
        <dbReference type="EMBL" id="PSK92379.1"/>
    </source>
</evidence>
<dbReference type="Pfam" id="PF10282">
    <property type="entry name" value="Lactonase"/>
    <property type="match status" value="1"/>
</dbReference>
<evidence type="ECO:0000313" key="3">
    <source>
        <dbReference type="Proteomes" id="UP000240542"/>
    </source>
</evidence>